<sequence length="94" mass="10423">MMKKLTVLSILVVALLLADTAAASPRQYFQRRQFGSGGLLNFFGDDIFGGTPMGSGYRRFLGWGRPRYDRYGGGEGNNYQGTDIGTMNEYNLNL</sequence>
<dbReference type="AlphaFoldDB" id="A0A0M3K9X7"/>
<reference evidence="2 3" key="2">
    <citation type="submission" date="2018-11" db="EMBL/GenBank/DDBJ databases">
        <authorList>
            <consortium name="Pathogen Informatics"/>
        </authorList>
    </citation>
    <scope>NUCLEOTIDE SEQUENCE [LARGE SCALE GENOMIC DNA]</scope>
</reference>
<protein>
    <submittedName>
        <fullName evidence="2 4">Uncharacterized protein</fullName>
    </submittedName>
</protein>
<evidence type="ECO:0000313" key="2">
    <source>
        <dbReference type="EMBL" id="VDK59687.1"/>
    </source>
</evidence>
<name>A0A0M3K9X7_ANISI</name>
<accession>A0A0M3K9X7</accession>
<gene>
    <name evidence="2" type="ORF">ASIM_LOCUS17175</name>
</gene>
<evidence type="ECO:0000313" key="4">
    <source>
        <dbReference type="WBParaSite" id="ASIM_0001777201-mRNA-1"/>
    </source>
</evidence>
<reference evidence="4" key="1">
    <citation type="submission" date="2017-02" db="UniProtKB">
        <authorList>
            <consortium name="WormBaseParasite"/>
        </authorList>
    </citation>
    <scope>IDENTIFICATION</scope>
</reference>
<feature type="signal peptide" evidence="1">
    <location>
        <begin position="1"/>
        <end position="23"/>
    </location>
</feature>
<dbReference type="Proteomes" id="UP000267096">
    <property type="component" value="Unassembled WGS sequence"/>
</dbReference>
<dbReference type="EMBL" id="UYRR01033821">
    <property type="protein sequence ID" value="VDK59687.1"/>
    <property type="molecule type" value="Genomic_DNA"/>
</dbReference>
<evidence type="ECO:0000313" key="3">
    <source>
        <dbReference type="Proteomes" id="UP000267096"/>
    </source>
</evidence>
<organism evidence="4">
    <name type="scientific">Anisakis simplex</name>
    <name type="common">Herring worm</name>
    <dbReference type="NCBI Taxonomy" id="6269"/>
    <lineage>
        <taxon>Eukaryota</taxon>
        <taxon>Metazoa</taxon>
        <taxon>Ecdysozoa</taxon>
        <taxon>Nematoda</taxon>
        <taxon>Chromadorea</taxon>
        <taxon>Rhabditida</taxon>
        <taxon>Spirurina</taxon>
        <taxon>Ascaridomorpha</taxon>
        <taxon>Ascaridoidea</taxon>
        <taxon>Anisakidae</taxon>
        <taxon>Anisakis</taxon>
        <taxon>Anisakis simplex complex</taxon>
    </lineage>
</organism>
<dbReference type="WBParaSite" id="ASIM_0001777201-mRNA-1">
    <property type="protein sequence ID" value="ASIM_0001777201-mRNA-1"/>
    <property type="gene ID" value="ASIM_0001777201"/>
</dbReference>
<evidence type="ECO:0000256" key="1">
    <source>
        <dbReference type="SAM" id="SignalP"/>
    </source>
</evidence>
<keyword evidence="1" id="KW-0732">Signal</keyword>
<proteinExistence type="predicted"/>
<keyword evidence="3" id="KW-1185">Reference proteome</keyword>
<feature type="chain" id="PRO_5043121326" evidence="1">
    <location>
        <begin position="24"/>
        <end position="94"/>
    </location>
</feature>